<dbReference type="InterPro" id="IPR018484">
    <property type="entry name" value="FGGY_N"/>
</dbReference>
<evidence type="ECO:0000313" key="7">
    <source>
        <dbReference type="Proteomes" id="UP001315967"/>
    </source>
</evidence>
<dbReference type="EMBL" id="CP102453">
    <property type="protein sequence ID" value="UUX34400.1"/>
    <property type="molecule type" value="Genomic_DNA"/>
</dbReference>
<dbReference type="RefSeq" id="WP_313793903.1">
    <property type="nucleotide sequence ID" value="NZ_CP102453.1"/>
</dbReference>
<protein>
    <submittedName>
        <fullName evidence="6">FGGY family carbohydrate kinase</fullName>
    </submittedName>
</protein>
<dbReference type="InterPro" id="IPR000577">
    <property type="entry name" value="Carb_kinase_FGGY"/>
</dbReference>
<dbReference type="PANTHER" id="PTHR43095:SF2">
    <property type="entry name" value="GLUCONOKINASE"/>
    <property type="match status" value="1"/>
</dbReference>
<evidence type="ECO:0000256" key="3">
    <source>
        <dbReference type="ARBA" id="ARBA00022777"/>
    </source>
</evidence>
<evidence type="ECO:0000259" key="5">
    <source>
        <dbReference type="Pfam" id="PF02782"/>
    </source>
</evidence>
<gene>
    <name evidence="6" type="ORF">NRE15_01765</name>
</gene>
<name>A0ABY5P7D4_9LACT</name>
<dbReference type="Proteomes" id="UP001315967">
    <property type="component" value="Chromosome"/>
</dbReference>
<organism evidence="6 7">
    <name type="scientific">Fundicoccus culcitae</name>
    <dbReference type="NCBI Taxonomy" id="2969821"/>
    <lineage>
        <taxon>Bacteria</taxon>
        <taxon>Bacillati</taxon>
        <taxon>Bacillota</taxon>
        <taxon>Bacilli</taxon>
        <taxon>Lactobacillales</taxon>
        <taxon>Aerococcaceae</taxon>
        <taxon>Fundicoccus</taxon>
    </lineage>
</organism>
<dbReference type="Pfam" id="PF02782">
    <property type="entry name" value="FGGY_C"/>
    <property type="match status" value="1"/>
</dbReference>
<evidence type="ECO:0000256" key="1">
    <source>
        <dbReference type="ARBA" id="ARBA00009156"/>
    </source>
</evidence>
<dbReference type="Gene3D" id="3.30.420.40">
    <property type="match status" value="2"/>
</dbReference>
<dbReference type="SUPFAM" id="SSF53067">
    <property type="entry name" value="Actin-like ATPase domain"/>
    <property type="match status" value="2"/>
</dbReference>
<dbReference type="Pfam" id="PF00370">
    <property type="entry name" value="FGGY_N"/>
    <property type="match status" value="1"/>
</dbReference>
<accession>A0ABY5P7D4</accession>
<evidence type="ECO:0000313" key="6">
    <source>
        <dbReference type="EMBL" id="UUX34400.1"/>
    </source>
</evidence>
<feature type="domain" description="Carbohydrate kinase FGGY N-terminal" evidence="4">
    <location>
        <begin position="3"/>
        <end position="230"/>
    </location>
</feature>
<dbReference type="PANTHER" id="PTHR43095">
    <property type="entry name" value="SUGAR KINASE"/>
    <property type="match status" value="1"/>
</dbReference>
<comment type="similarity">
    <text evidence="1">Belongs to the FGGY kinase family.</text>
</comment>
<proteinExistence type="inferred from homology"/>
<evidence type="ECO:0000256" key="2">
    <source>
        <dbReference type="ARBA" id="ARBA00022679"/>
    </source>
</evidence>
<dbReference type="GO" id="GO:0016301">
    <property type="term" value="F:kinase activity"/>
    <property type="evidence" value="ECO:0007669"/>
    <property type="project" value="UniProtKB-KW"/>
</dbReference>
<dbReference type="PIRSF" id="PIRSF000538">
    <property type="entry name" value="GlpK"/>
    <property type="match status" value="1"/>
</dbReference>
<dbReference type="InterPro" id="IPR050406">
    <property type="entry name" value="FGGY_Carb_Kinase"/>
</dbReference>
<dbReference type="InterPro" id="IPR018485">
    <property type="entry name" value="FGGY_C"/>
</dbReference>
<keyword evidence="2" id="KW-0808">Transferase</keyword>
<reference evidence="6 7" key="1">
    <citation type="submission" date="2022-08" db="EMBL/GenBank/DDBJ databases">
        <title>Aerococcaceae sp. nov isolated from spoiled eye mask.</title>
        <authorList>
            <person name="Zhou G."/>
            <person name="Xie X.-B."/>
            <person name="Shi Q.-S."/>
            <person name="Wang Y.-S."/>
            <person name="Wen X."/>
            <person name="Peng H."/>
            <person name="Yang X.-J."/>
            <person name="Tao H.-B."/>
            <person name="Huang X.-M."/>
        </authorList>
    </citation>
    <scope>NUCLEOTIDE SEQUENCE [LARGE SCALE GENOMIC DNA]</scope>
    <source>
        <strain evidence="7">DM20194951</strain>
    </source>
</reference>
<sequence>MQYMISIDVGTTNLKMSLFTQDFQPLDGFHYGYKEVQMDDVKYELNLNEILQAIREGLIYFIEHHPIKYLELFITTAMHSIQLLNHDMSFFGNTLTWADRRGAELIQNRSKKQLETQYLTTGTPYHSMNPFYKLLSMKESLSNFKIGSIKDLIYYYLTDQWTIDVASASSSGLYSLKEHTWDNSVLNELHLSSKQLPIIENPRYSAKLTLNLAVNLAEAVVYIGTSDGVSSNYAFAGLENAAVLSIGTSHAVRIVSQVPKVNPLKQNFCYQIDAKDYLVGYPSNNGANVLQWISEIFNIDLEAMDAIIKKRPSIQGVFFPFINGERSPIWNDFIQANLSDLHRGANRESIIYSLVCGMLFNIRHNVDLLKEDIAFDKLGVVGGAMRLFGLRQLVADVLNLPIYIPQMSQAETLGTINLVKSIQIETDFDVIKPNLGQVAILDFAYSNYRVKLQRYLS</sequence>
<keyword evidence="3 6" id="KW-0418">Kinase</keyword>
<keyword evidence="7" id="KW-1185">Reference proteome</keyword>
<feature type="domain" description="Carbohydrate kinase FGGY C-terminal" evidence="5">
    <location>
        <begin position="243"/>
        <end position="416"/>
    </location>
</feature>
<dbReference type="InterPro" id="IPR043129">
    <property type="entry name" value="ATPase_NBD"/>
</dbReference>
<evidence type="ECO:0000259" key="4">
    <source>
        <dbReference type="Pfam" id="PF00370"/>
    </source>
</evidence>